<evidence type="ECO:0000256" key="1">
    <source>
        <dbReference type="SAM" id="MobiDB-lite"/>
    </source>
</evidence>
<accession>A0AAV7N4I1</accession>
<proteinExistence type="predicted"/>
<dbReference type="AlphaFoldDB" id="A0AAV7N4I1"/>
<sequence>MLVLGRQLTDNSSLGRGQDGRRVGVFHWTSAAGPRSEPDRTPKHAIRGRSGAVYVPWRPLSLAWVGRHSVGSCGDRRCGPRRATAGAAGKWRPHRDQGSIAARRRWMLRAGVRAPPKKTVSSDAPE</sequence>
<gene>
    <name evidence="2" type="ORF">NDU88_004960</name>
</gene>
<protein>
    <submittedName>
        <fullName evidence="2">Uncharacterized protein</fullName>
    </submittedName>
</protein>
<dbReference type="EMBL" id="JANPWB010000013">
    <property type="protein sequence ID" value="KAJ1107570.1"/>
    <property type="molecule type" value="Genomic_DNA"/>
</dbReference>
<comment type="caution">
    <text evidence="2">The sequence shown here is derived from an EMBL/GenBank/DDBJ whole genome shotgun (WGS) entry which is preliminary data.</text>
</comment>
<keyword evidence="3" id="KW-1185">Reference proteome</keyword>
<dbReference type="Proteomes" id="UP001066276">
    <property type="component" value="Chromosome 9"/>
</dbReference>
<reference evidence="2" key="1">
    <citation type="journal article" date="2022" name="bioRxiv">
        <title>Sequencing and chromosome-scale assembly of the giantPleurodeles waltlgenome.</title>
        <authorList>
            <person name="Brown T."/>
            <person name="Elewa A."/>
            <person name="Iarovenko S."/>
            <person name="Subramanian E."/>
            <person name="Araus A.J."/>
            <person name="Petzold A."/>
            <person name="Susuki M."/>
            <person name="Suzuki K.-i.T."/>
            <person name="Hayashi T."/>
            <person name="Toyoda A."/>
            <person name="Oliveira C."/>
            <person name="Osipova E."/>
            <person name="Leigh N.D."/>
            <person name="Simon A."/>
            <person name="Yun M.H."/>
        </authorList>
    </citation>
    <scope>NUCLEOTIDE SEQUENCE</scope>
    <source>
        <strain evidence="2">20211129_DDA</strain>
        <tissue evidence="2">Liver</tissue>
    </source>
</reference>
<feature type="region of interest" description="Disordered" evidence="1">
    <location>
        <begin position="1"/>
        <end position="20"/>
    </location>
</feature>
<evidence type="ECO:0000313" key="3">
    <source>
        <dbReference type="Proteomes" id="UP001066276"/>
    </source>
</evidence>
<name>A0AAV7N4I1_PLEWA</name>
<organism evidence="2 3">
    <name type="scientific">Pleurodeles waltl</name>
    <name type="common">Iberian ribbed newt</name>
    <dbReference type="NCBI Taxonomy" id="8319"/>
    <lineage>
        <taxon>Eukaryota</taxon>
        <taxon>Metazoa</taxon>
        <taxon>Chordata</taxon>
        <taxon>Craniata</taxon>
        <taxon>Vertebrata</taxon>
        <taxon>Euteleostomi</taxon>
        <taxon>Amphibia</taxon>
        <taxon>Batrachia</taxon>
        <taxon>Caudata</taxon>
        <taxon>Salamandroidea</taxon>
        <taxon>Salamandridae</taxon>
        <taxon>Pleurodelinae</taxon>
        <taxon>Pleurodeles</taxon>
    </lineage>
</organism>
<evidence type="ECO:0000313" key="2">
    <source>
        <dbReference type="EMBL" id="KAJ1107570.1"/>
    </source>
</evidence>